<comment type="similarity">
    <text evidence="1">Belongs to the MG307/MG309/MG338 family.</text>
</comment>
<dbReference type="EMBL" id="JAUSWO010000001">
    <property type="protein sequence ID" value="MDQ0514341.1"/>
    <property type="molecule type" value="Genomic_DNA"/>
</dbReference>
<keyword evidence="4" id="KW-1185">Reference proteome</keyword>
<protein>
    <recommendedName>
        <fullName evidence="5">Lipoprotein</fullName>
    </recommendedName>
</protein>
<dbReference type="RefSeq" id="WP_256547782.1">
    <property type="nucleotide sequence ID" value="NZ_CP101809.1"/>
</dbReference>
<evidence type="ECO:0008006" key="5">
    <source>
        <dbReference type="Google" id="ProtNLM"/>
    </source>
</evidence>
<evidence type="ECO:0000313" key="4">
    <source>
        <dbReference type="Proteomes" id="UP001240643"/>
    </source>
</evidence>
<dbReference type="InterPro" id="IPR022186">
    <property type="entry name" value="DUF3713"/>
</dbReference>
<evidence type="ECO:0000256" key="2">
    <source>
        <dbReference type="SAM" id="SignalP"/>
    </source>
</evidence>
<accession>A0ABU0M062</accession>
<evidence type="ECO:0000256" key="1">
    <source>
        <dbReference type="ARBA" id="ARBA00010828"/>
    </source>
</evidence>
<feature type="chain" id="PRO_5047453951" description="Lipoprotein" evidence="2">
    <location>
        <begin position="34"/>
        <end position="1314"/>
    </location>
</feature>
<feature type="signal peptide" evidence="2">
    <location>
        <begin position="1"/>
        <end position="33"/>
    </location>
</feature>
<evidence type="ECO:0000313" key="3">
    <source>
        <dbReference type="EMBL" id="MDQ0514341.1"/>
    </source>
</evidence>
<dbReference type="Pfam" id="PF12506">
    <property type="entry name" value="DUF3713"/>
    <property type="match status" value="1"/>
</dbReference>
<proteinExistence type="inferred from homology"/>
<sequence>MNLLKKIALKNQIRKIRWLSILGTSAVILSACAKTSSDAINDQYNNTPALATNFHLTNLQQNNLVSTILNSDLIFAQTKLNEAVANRLKFQWAQDFIADKTVDKGSELFKTQEAIEAIVKQGQTSYDESLNSFSSSGDSDWQKLFQRQLNPFGGTKEGWKIHHVGPELNDRLVEAIFQKLFFSYQRKTSNGEVFFTNNALENEINNPSFYSNFVFTPSNDDLRIGNEKYQKMFANFQAFVFNYWFDQERPFIGWNVEWKYGTSVINSLANIYNTNRLGENDVTLPTEPNYNFPSFDIGDNSTSVGTLATFNRWQTGVKGNSLINTQNGDINLQSVFNDGTNTSPELTSWKIYTKNDLARTEDGYLSSALAHQYNKLFTGTNGLVNEIDLSNSNAWTDEQMGDPLNVFLDQVTDTKSTIINGTTPVKAGIKVNNAVLFNQNNTKFKDKNFSYPLRDIKTTSSSKTLSNWTLARTKTGISALAVDGTTRINEATSLADKLARIKENILWRQALFSLNPRRNNRVINIDLLKVLKDYAKANFNDLIVAYARALQTPETLKKLTNDTYFFTAEQNFLLNNNQQLFDLTIALEDLKRTVNNQRTLVNFRNSLAQTVSGLANKQFVKVNDKYYAPYANGLATPLGFKRNLNTTTDDPVFNPGSTADTTTFSNNGDYPEVTKFFSSDQINNQVADFKLNQILTKTNDAKTKMDAWVQTLTNSNDNLISNKDLFHLNSLEFNYLFQALLTTGPTGAGDGVGNYLKGAYLANEINFDYRKNSIDYNFGRTSLTTDFGKSATDLKKSVLDAVAEVFYSEVYLGVAQNINNGRDFIGGYKIDTSNSTSNVTSYTNKLISYWNQILYSFSNLGQSLGDQFMSRYVTFLYTLDWLLKDNYTNLLNYLQNQIGFNSYGAIVWAQEHTLNQAPNTGEATVTNNNTHLKSFDQDFKFVPNPNNVLSSPYFSYELAAPTSVTTNNSLFNYVGAEAITTDKYTSDNTGQKKRLSGFYGLALQNESLPNAIPEVVKNSIFTNFAESNPDGNKSIFDLGSTQQVLSRGKLFGSAILNDSAEFDLQKTLDYILDSVRNVKTFRAFNTVGQELANLFPKITASINSVISQNSVNQLEPAKGEDETVIPNQFVASQTLPPLRINLKQKIQAMINVLNGMEYNLDQTNNDTLKSSFDAIYNQEFKPNESFALFNKNDLERFIGVLQNPQAASSIFPNLKYFIPTEVNARTGYVAYIVQINNEDVSNVDKFRAFIKQIGFDAFLKTVVNLAKVDRIQGLAFDNFTIRPEFEKLVVRDERLVNLLGLNWASLYRSETEQK</sequence>
<organism evidence="3 4">
    <name type="scientific">Mycoplasmoides fastidiosum</name>
    <dbReference type="NCBI Taxonomy" id="92758"/>
    <lineage>
        <taxon>Bacteria</taxon>
        <taxon>Bacillati</taxon>
        <taxon>Mycoplasmatota</taxon>
        <taxon>Mycoplasmoidales</taxon>
        <taxon>Mycoplasmoidaceae</taxon>
        <taxon>Mycoplasmoides</taxon>
    </lineage>
</organism>
<reference evidence="3" key="1">
    <citation type="submission" date="2023-07" db="EMBL/GenBank/DDBJ databases">
        <title>Genomic Encyclopedia of Type Strains, Phase IV (KMG-IV): sequencing the most valuable type-strain genomes for metagenomic binning, comparative biology and taxonomic classification.</title>
        <authorList>
            <person name="Goeker M."/>
        </authorList>
    </citation>
    <scope>NUCLEOTIDE SEQUENCE [LARGE SCALE GENOMIC DNA]</scope>
    <source>
        <strain evidence="3">DSM 21204</strain>
    </source>
</reference>
<name>A0ABU0M062_9BACT</name>
<gene>
    <name evidence="3" type="ORF">J2Z62_000779</name>
</gene>
<dbReference type="Proteomes" id="UP001240643">
    <property type="component" value="Unassembled WGS sequence"/>
</dbReference>
<comment type="caution">
    <text evidence="3">The sequence shown here is derived from an EMBL/GenBank/DDBJ whole genome shotgun (WGS) entry which is preliminary data.</text>
</comment>
<dbReference type="PROSITE" id="PS51257">
    <property type="entry name" value="PROKAR_LIPOPROTEIN"/>
    <property type="match status" value="1"/>
</dbReference>
<keyword evidence="2" id="KW-0732">Signal</keyword>